<dbReference type="InterPro" id="IPR029068">
    <property type="entry name" value="Glyas_Bleomycin-R_OHBP_Dase"/>
</dbReference>
<evidence type="ECO:0000313" key="2">
    <source>
        <dbReference type="EMBL" id="KXS21657.1"/>
    </source>
</evidence>
<name>A0A139AY79_GONPJ</name>
<dbReference type="PANTHER" id="PTHR40265:SF1">
    <property type="entry name" value="GLYOXALASE-LIKE DOMAIN-CONTAINING PROTEIN"/>
    <property type="match status" value="1"/>
</dbReference>
<proteinExistence type="predicted"/>
<reference evidence="2 3" key="1">
    <citation type="journal article" date="2015" name="Genome Biol. Evol.">
        <title>Phylogenomic analyses indicate that early fungi evolved digesting cell walls of algal ancestors of land plants.</title>
        <authorList>
            <person name="Chang Y."/>
            <person name="Wang S."/>
            <person name="Sekimoto S."/>
            <person name="Aerts A.L."/>
            <person name="Choi C."/>
            <person name="Clum A."/>
            <person name="LaButti K.M."/>
            <person name="Lindquist E.A."/>
            <person name="Yee Ngan C."/>
            <person name="Ohm R.A."/>
            <person name="Salamov A.A."/>
            <person name="Grigoriev I.V."/>
            <person name="Spatafora J.W."/>
            <person name="Berbee M.L."/>
        </authorList>
    </citation>
    <scope>NUCLEOTIDE SEQUENCE [LARGE SCALE GENOMIC DNA]</scope>
    <source>
        <strain evidence="2 3">JEL478</strain>
    </source>
</reference>
<sequence>MSALIKLDKAIENYRKLGFNVIPGGDHTMEHPTYNALISFADGVYLELLAFRRPAPDHPWWNRTGLIDWAVLPADVESDVQAVNNEAKLKASSTPVYFPPVPGGRKTLQGVDVKWKTSRPTPDYEKFWFPFFCFDVTPRPVRVPSTPQETTHSNGALSVKRVSLLVRDLSETGVKFSLLFGPAGKVVDNERGVTVMTFSVGSHNTVVELLEPVSAELVEHVKKNGDGLYELILEGPSGQAPTVLDAALTGGARISIVPSSKL</sequence>
<feature type="domain" description="Glyoxalase-like" evidence="1">
    <location>
        <begin position="6"/>
        <end position="172"/>
    </location>
</feature>
<dbReference type="Pfam" id="PF13468">
    <property type="entry name" value="Glyoxalase_3"/>
    <property type="match status" value="1"/>
</dbReference>
<evidence type="ECO:0000313" key="3">
    <source>
        <dbReference type="Proteomes" id="UP000070544"/>
    </source>
</evidence>
<accession>A0A139AY79</accession>
<dbReference type="PANTHER" id="PTHR40265">
    <property type="entry name" value="BLL2707 PROTEIN"/>
    <property type="match status" value="1"/>
</dbReference>
<protein>
    <recommendedName>
        <fullName evidence="1">Glyoxalase-like domain-containing protein</fullName>
    </recommendedName>
</protein>
<dbReference type="OrthoDB" id="408973at2759"/>
<dbReference type="Gene3D" id="3.10.180.10">
    <property type="entry name" value="2,3-Dihydroxybiphenyl 1,2-Dioxygenase, domain 1"/>
    <property type="match status" value="1"/>
</dbReference>
<dbReference type="Proteomes" id="UP000070544">
    <property type="component" value="Unassembled WGS sequence"/>
</dbReference>
<organism evidence="2 3">
    <name type="scientific">Gonapodya prolifera (strain JEL478)</name>
    <name type="common">Monoblepharis prolifera</name>
    <dbReference type="NCBI Taxonomy" id="1344416"/>
    <lineage>
        <taxon>Eukaryota</taxon>
        <taxon>Fungi</taxon>
        <taxon>Fungi incertae sedis</taxon>
        <taxon>Chytridiomycota</taxon>
        <taxon>Chytridiomycota incertae sedis</taxon>
        <taxon>Monoblepharidomycetes</taxon>
        <taxon>Monoblepharidales</taxon>
        <taxon>Gonapodyaceae</taxon>
        <taxon>Gonapodya</taxon>
    </lineage>
</organism>
<dbReference type="AlphaFoldDB" id="A0A139AY79"/>
<gene>
    <name evidence="2" type="ORF">M427DRAFT_27263</name>
</gene>
<keyword evidence="3" id="KW-1185">Reference proteome</keyword>
<dbReference type="EMBL" id="KQ965732">
    <property type="protein sequence ID" value="KXS21657.1"/>
    <property type="molecule type" value="Genomic_DNA"/>
</dbReference>
<evidence type="ECO:0000259" key="1">
    <source>
        <dbReference type="Pfam" id="PF13468"/>
    </source>
</evidence>
<dbReference type="InterPro" id="IPR025870">
    <property type="entry name" value="Glyoxalase-like_dom"/>
</dbReference>